<evidence type="ECO:0000313" key="1">
    <source>
        <dbReference type="EMBL" id="AJD52473.1"/>
    </source>
</evidence>
<accession>A0AB72UDX3</accession>
<organism evidence="1 2">
    <name type="scientific">Thalassospira xiamenensis M-5 = DSM 17429</name>
    <dbReference type="NCBI Taxonomy" id="1123366"/>
    <lineage>
        <taxon>Bacteria</taxon>
        <taxon>Pseudomonadati</taxon>
        <taxon>Pseudomonadota</taxon>
        <taxon>Alphaproteobacteria</taxon>
        <taxon>Rhodospirillales</taxon>
        <taxon>Thalassospiraceae</taxon>
        <taxon>Thalassospira</taxon>
    </lineage>
</organism>
<dbReference type="GeneID" id="31928032"/>
<dbReference type="RefSeq" id="WP_007091918.1">
    <property type="nucleotide sequence ID" value="NZ_CP004388.1"/>
</dbReference>
<dbReference type="EMBL" id="CP004388">
    <property type="protein sequence ID" value="AJD52473.1"/>
    <property type="molecule type" value="Genomic_DNA"/>
</dbReference>
<dbReference type="AlphaFoldDB" id="A0AB72UDX3"/>
<protein>
    <submittedName>
        <fullName evidence="1">Uncharacterized protein</fullName>
    </submittedName>
</protein>
<dbReference type="Proteomes" id="UP000007127">
    <property type="component" value="Chromosome"/>
</dbReference>
<evidence type="ECO:0000313" key="2">
    <source>
        <dbReference type="Proteomes" id="UP000007127"/>
    </source>
</evidence>
<reference evidence="1 2" key="1">
    <citation type="journal article" date="2012" name="J. Bacteriol.">
        <title>Genome sequence of Thalassospira xiamenensis type strain M-5.</title>
        <authorList>
            <person name="Lai Q."/>
            <person name="Shao Z."/>
        </authorList>
    </citation>
    <scope>NUCLEOTIDE SEQUENCE [LARGE SCALE GENOMIC DNA]</scope>
    <source>
        <strain evidence="1 2">M-5</strain>
    </source>
</reference>
<gene>
    <name evidence="1" type="ORF">TH3_11785</name>
</gene>
<proteinExistence type="predicted"/>
<name>A0AB72UDX3_9PROT</name>
<dbReference type="KEGG" id="txi:TH3_11785"/>
<sequence length="170" mass="18547">MLGIESMKATDMSEIPMGNLVISAFGQTGKTLGIRAKFNDIDGYAAFQTNDQDKQIELISGRSQTLLDIGRDWAIKLASPVSIEPGYQFQGHQKFKYGVAINNDGVYLTTLISGFGTGTMRFLDLSGKRDTWGESVDMHGNCVCSDNIRVSIGKSGPNGNEPCIIDPWNF</sequence>